<dbReference type="PANTHER" id="PTHR38099:SF1">
    <property type="entry name" value="LARGE RIBOSOMAL RNA SUBUNIT ACCUMULATION PROTEIN YCED"/>
    <property type="match status" value="1"/>
</dbReference>
<evidence type="ECO:0000256" key="1">
    <source>
        <dbReference type="ARBA" id="ARBA00002868"/>
    </source>
</evidence>
<dbReference type="EMBL" id="UGQE01000004">
    <property type="protein sequence ID" value="STZ13882.1"/>
    <property type="molecule type" value="Genomic_DNA"/>
</dbReference>
<organism evidence="6 7">
    <name type="scientific">Moraxella caviae</name>
    <dbReference type="NCBI Taxonomy" id="34060"/>
    <lineage>
        <taxon>Bacteria</taxon>
        <taxon>Pseudomonadati</taxon>
        <taxon>Pseudomonadota</taxon>
        <taxon>Gammaproteobacteria</taxon>
        <taxon>Moraxellales</taxon>
        <taxon>Moraxellaceae</taxon>
        <taxon>Moraxella</taxon>
    </lineage>
</organism>
<comment type="function">
    <text evidence="1">Plays a role in synthesis, processing and/or stability of 23S rRNA.</text>
</comment>
<dbReference type="GO" id="GO:0042254">
    <property type="term" value="P:ribosome biogenesis"/>
    <property type="evidence" value="ECO:0007669"/>
    <property type="project" value="UniProtKB-KW"/>
</dbReference>
<evidence type="ECO:0000256" key="2">
    <source>
        <dbReference type="ARBA" id="ARBA00010740"/>
    </source>
</evidence>
<dbReference type="GO" id="GO:0005829">
    <property type="term" value="C:cytosol"/>
    <property type="evidence" value="ECO:0007669"/>
    <property type="project" value="TreeGrafter"/>
</dbReference>
<proteinExistence type="inferred from homology"/>
<gene>
    <name evidence="6" type="ORF">NCTC10293_01461</name>
</gene>
<protein>
    <recommendedName>
        <fullName evidence="3">Large ribosomal RNA subunit accumulation protein YceD</fullName>
    </recommendedName>
    <alternativeName>
        <fullName evidence="5">23S rRNA accumulation protein YceD</fullName>
    </alternativeName>
</protein>
<keyword evidence="4" id="KW-0690">Ribosome biogenesis</keyword>
<evidence type="ECO:0000313" key="6">
    <source>
        <dbReference type="EMBL" id="STZ13882.1"/>
    </source>
</evidence>
<reference evidence="6 7" key="1">
    <citation type="submission" date="2018-06" db="EMBL/GenBank/DDBJ databases">
        <authorList>
            <consortium name="Pathogen Informatics"/>
            <person name="Doyle S."/>
        </authorList>
    </citation>
    <scope>NUCLEOTIDE SEQUENCE [LARGE SCALE GENOMIC DNA]</scope>
    <source>
        <strain evidence="6 7">NCTC10293</strain>
    </source>
</reference>
<evidence type="ECO:0000313" key="7">
    <source>
        <dbReference type="Proteomes" id="UP000255279"/>
    </source>
</evidence>
<dbReference type="Pfam" id="PF02620">
    <property type="entry name" value="YceD"/>
    <property type="match status" value="1"/>
</dbReference>
<dbReference type="InterPro" id="IPR039255">
    <property type="entry name" value="YceD_bac"/>
</dbReference>
<dbReference type="PANTHER" id="PTHR38099">
    <property type="entry name" value="LARGE RIBOSOMAL RNA SUBUNIT ACCUMULATION PROTEIN YCED"/>
    <property type="match status" value="1"/>
</dbReference>
<dbReference type="InterPro" id="IPR003772">
    <property type="entry name" value="YceD"/>
</dbReference>
<sequence>MSIYEIMWAKAARLRHLTNLELRMTTTNKPQDSMTASKNQPASNQPANIVLEKWADIGFDWAGKVSVDELPRLAAQVSRDGVLDVSVSLAKKNGILWLNFAVAGVLKLPCQRCLEPMAVDVSGEYQLAILADEKDSALVDGAEFVLVDELNPHDGRKMLPLLDLLEDELLLALPLAPRHDDCEMLTDSVGDAPEEQPENPFAALAALKGRLN</sequence>
<evidence type="ECO:0000256" key="5">
    <source>
        <dbReference type="ARBA" id="ARBA00031841"/>
    </source>
</evidence>
<dbReference type="AlphaFoldDB" id="A0A378R951"/>
<accession>A0A378R951</accession>
<dbReference type="Proteomes" id="UP000255279">
    <property type="component" value="Unassembled WGS sequence"/>
</dbReference>
<comment type="similarity">
    <text evidence="2">Belongs to the DUF177 domain family.</text>
</comment>
<name>A0A378R951_9GAMM</name>
<evidence type="ECO:0000256" key="4">
    <source>
        <dbReference type="ARBA" id="ARBA00022517"/>
    </source>
</evidence>
<evidence type="ECO:0000256" key="3">
    <source>
        <dbReference type="ARBA" id="ARBA00015716"/>
    </source>
</evidence>